<organism evidence="1">
    <name type="scientific">Lygus hesperus</name>
    <name type="common">Western plant bug</name>
    <dbReference type="NCBI Taxonomy" id="30085"/>
    <lineage>
        <taxon>Eukaryota</taxon>
        <taxon>Metazoa</taxon>
        <taxon>Ecdysozoa</taxon>
        <taxon>Arthropoda</taxon>
        <taxon>Hexapoda</taxon>
        <taxon>Insecta</taxon>
        <taxon>Pterygota</taxon>
        <taxon>Neoptera</taxon>
        <taxon>Paraneoptera</taxon>
        <taxon>Hemiptera</taxon>
        <taxon>Heteroptera</taxon>
        <taxon>Panheteroptera</taxon>
        <taxon>Cimicomorpha</taxon>
        <taxon>Miridae</taxon>
        <taxon>Mirini</taxon>
        <taxon>Lygus</taxon>
    </lineage>
</organism>
<reference evidence="2" key="3">
    <citation type="journal article" date="2016" name="Gigascience">
        <title>De novo construction of an expanded transcriptome assembly for the western tarnished plant bug, Lygus hesperus.</title>
        <authorList>
            <person name="Tassone E.E."/>
            <person name="Geib S.M."/>
            <person name="Hall B."/>
            <person name="Fabrick J.A."/>
            <person name="Brent C.S."/>
            <person name="Hull J.J."/>
        </authorList>
    </citation>
    <scope>NUCLEOTIDE SEQUENCE</scope>
</reference>
<protein>
    <submittedName>
        <fullName evidence="1">RWD domain-containing protein 3</fullName>
    </submittedName>
</protein>
<sequence length="130" mass="13944">MYVNDEEGGVLRSASSFLSSPFSPSSSSVSLLSSVKERSTAMLRAAKEKMKLVSVTHTDTTMSSFLDDSSSLHNSNNNSQVMFGSPLGSPDTLPGSINIVNNDHVTVSEATVMDMEDILARKRALADIQE</sequence>
<name>A0A0A9XTG0_LYGHE</name>
<evidence type="ECO:0000313" key="2">
    <source>
        <dbReference type="EMBL" id="JAQ05701.1"/>
    </source>
</evidence>
<dbReference type="AlphaFoldDB" id="A0A0A9XTG0"/>
<dbReference type="EMBL" id="GBHO01019577">
    <property type="protein sequence ID" value="JAG24027.1"/>
    <property type="molecule type" value="Transcribed_RNA"/>
</dbReference>
<accession>A0A0A9XTG0</accession>
<gene>
    <name evidence="1" type="primary">RWDD3</name>
    <name evidence="1" type="ORF">CM83_14959</name>
    <name evidence="2" type="ORF">g.878</name>
</gene>
<reference evidence="1" key="2">
    <citation type="submission" date="2014-07" db="EMBL/GenBank/DDBJ databases">
        <authorList>
            <person name="Hull J."/>
        </authorList>
    </citation>
    <scope>NUCLEOTIDE SEQUENCE</scope>
</reference>
<evidence type="ECO:0000313" key="1">
    <source>
        <dbReference type="EMBL" id="JAG24027.1"/>
    </source>
</evidence>
<dbReference type="EMBL" id="GDHC01012928">
    <property type="protein sequence ID" value="JAQ05701.1"/>
    <property type="molecule type" value="Transcribed_RNA"/>
</dbReference>
<reference evidence="1" key="1">
    <citation type="journal article" date="2014" name="PLoS ONE">
        <title>Transcriptome-Based Identification of ABC Transporters in the Western Tarnished Plant Bug Lygus hesperus.</title>
        <authorList>
            <person name="Hull J.J."/>
            <person name="Chaney K."/>
            <person name="Geib S.M."/>
            <person name="Fabrick J.A."/>
            <person name="Brent C.S."/>
            <person name="Walsh D."/>
            <person name="Lavine L.C."/>
        </authorList>
    </citation>
    <scope>NUCLEOTIDE SEQUENCE</scope>
</reference>
<proteinExistence type="predicted"/>